<evidence type="ECO:0000313" key="2">
    <source>
        <dbReference type="EMBL" id="RWQ95228.1"/>
    </source>
</evidence>
<dbReference type="VEuPathDB" id="FungiDB:C8Q69DRAFT_445168"/>
<accession>A0A443HTT2</accession>
<dbReference type="PANTHER" id="PTHR35567:SF1">
    <property type="entry name" value="CONSERVED FUNGAL PROTEIN (AFU_ORTHOLOGUE AFUA_1G14230)"/>
    <property type="match status" value="1"/>
</dbReference>
<evidence type="ECO:0000313" key="3">
    <source>
        <dbReference type="Proteomes" id="UP000283841"/>
    </source>
</evidence>
<dbReference type="PANTHER" id="PTHR35567">
    <property type="entry name" value="MALATE DEHYDROGENASE (AFU_ORTHOLOGUE AFUA_2G13800)"/>
    <property type="match status" value="1"/>
</dbReference>
<dbReference type="AlphaFoldDB" id="A0A443HTT2"/>
<sequence length="252" mass="26404">MYSFAGLFLSLQLLLAAVGAVPLTAAIWDSDTSSTGSNPFAECTIRTTTASPSLDETKPQLPPPSADLRLKYVTLGRGTQNYTCASSDASTVPVAVGAVATLFDASWITSSFPKLLDQVPPLLEQIHLDNLTSAVGALRTPPAAHGHGGNLAIGKHYFTDPTTPFFDFRISGLKDWAAAQKNASVNAPAPSPAAVNDVSTPDVAWLQLIAKDGVGIKEVYRVVTAGGSSPATCEGQASGIEVQYAAQYWFYG</sequence>
<dbReference type="OrthoDB" id="1859733at2759"/>
<dbReference type="RefSeq" id="XP_028484873.1">
    <property type="nucleotide sequence ID" value="XM_028629047.1"/>
</dbReference>
<comment type="caution">
    <text evidence="2">The sequence shown here is derived from an EMBL/GenBank/DDBJ whole genome shotgun (WGS) entry which is preliminary data.</text>
</comment>
<gene>
    <name evidence="2" type="ORF">C8Q69DRAFT_445168</name>
</gene>
<evidence type="ECO:0008006" key="4">
    <source>
        <dbReference type="Google" id="ProtNLM"/>
    </source>
</evidence>
<feature type="signal peptide" evidence="1">
    <location>
        <begin position="1"/>
        <end position="20"/>
    </location>
</feature>
<dbReference type="GeneID" id="39598324"/>
<evidence type="ECO:0000256" key="1">
    <source>
        <dbReference type="SAM" id="SignalP"/>
    </source>
</evidence>
<proteinExistence type="predicted"/>
<protein>
    <recommendedName>
        <fullName evidence="4">Malate dehydrogenase</fullName>
    </recommendedName>
</protein>
<dbReference type="Proteomes" id="UP000283841">
    <property type="component" value="Unassembled WGS sequence"/>
</dbReference>
<keyword evidence="1" id="KW-0732">Signal</keyword>
<dbReference type="Pfam" id="PF11937">
    <property type="entry name" value="DUF3455"/>
    <property type="match status" value="1"/>
</dbReference>
<keyword evidence="3" id="KW-1185">Reference proteome</keyword>
<reference evidence="2 3" key="1">
    <citation type="journal article" date="2018" name="Front. Microbiol.">
        <title>Genomic and genetic insights into a cosmopolitan fungus, Paecilomyces variotii (Eurotiales).</title>
        <authorList>
            <person name="Urquhart A.S."/>
            <person name="Mondo S.J."/>
            <person name="Makela M.R."/>
            <person name="Hane J.K."/>
            <person name="Wiebenga A."/>
            <person name="He G."/>
            <person name="Mihaltcheva S."/>
            <person name="Pangilinan J."/>
            <person name="Lipzen A."/>
            <person name="Barry K."/>
            <person name="de Vries R.P."/>
            <person name="Grigoriev I.V."/>
            <person name="Idnurm A."/>
        </authorList>
    </citation>
    <scope>NUCLEOTIDE SEQUENCE [LARGE SCALE GENOMIC DNA]</scope>
    <source>
        <strain evidence="2 3">CBS 101075</strain>
    </source>
</reference>
<feature type="chain" id="PRO_5019070686" description="Malate dehydrogenase" evidence="1">
    <location>
        <begin position="21"/>
        <end position="252"/>
    </location>
</feature>
<name>A0A443HTT2_BYSSP</name>
<organism evidence="2 3">
    <name type="scientific">Byssochlamys spectabilis</name>
    <name type="common">Paecilomyces variotii</name>
    <dbReference type="NCBI Taxonomy" id="264951"/>
    <lineage>
        <taxon>Eukaryota</taxon>
        <taxon>Fungi</taxon>
        <taxon>Dikarya</taxon>
        <taxon>Ascomycota</taxon>
        <taxon>Pezizomycotina</taxon>
        <taxon>Eurotiomycetes</taxon>
        <taxon>Eurotiomycetidae</taxon>
        <taxon>Eurotiales</taxon>
        <taxon>Thermoascaceae</taxon>
        <taxon>Paecilomyces</taxon>
    </lineage>
</organism>
<dbReference type="InterPro" id="IPR021851">
    <property type="entry name" value="DUF3455"/>
</dbReference>
<dbReference type="EMBL" id="RCNU01000006">
    <property type="protein sequence ID" value="RWQ95228.1"/>
    <property type="molecule type" value="Genomic_DNA"/>
</dbReference>